<protein>
    <submittedName>
        <fullName evidence="2">Uncharacterized protein</fullName>
    </submittedName>
</protein>
<comment type="caution">
    <text evidence="2">The sequence shown here is derived from an EMBL/GenBank/DDBJ whole genome shotgun (WGS) entry which is preliminary data.</text>
</comment>
<proteinExistence type="predicted"/>
<dbReference type="EMBL" id="MCFJ01000004">
    <property type="protein sequence ID" value="ORY67006.1"/>
    <property type="molecule type" value="Genomic_DNA"/>
</dbReference>
<evidence type="ECO:0000313" key="3">
    <source>
        <dbReference type="Proteomes" id="UP000193689"/>
    </source>
</evidence>
<feature type="region of interest" description="Disordered" evidence="1">
    <location>
        <begin position="61"/>
        <end position="87"/>
    </location>
</feature>
<accession>A0A1Y2E6U7</accession>
<sequence>MPSGMWGDAKDLAAMLADEGGDSGVEDVYAHTRATHIAVVVACYRLVEAFLTGEKSLRSHFGQVGSQKDRTPQGVPEWLRPRPGEMATLPESALEGNLTLY</sequence>
<dbReference type="RefSeq" id="XP_040717630.1">
    <property type="nucleotide sequence ID" value="XM_040858124.1"/>
</dbReference>
<evidence type="ECO:0000256" key="1">
    <source>
        <dbReference type="SAM" id="MobiDB-lite"/>
    </source>
</evidence>
<organism evidence="2 3">
    <name type="scientific">Pseudomassariella vexata</name>
    <dbReference type="NCBI Taxonomy" id="1141098"/>
    <lineage>
        <taxon>Eukaryota</taxon>
        <taxon>Fungi</taxon>
        <taxon>Dikarya</taxon>
        <taxon>Ascomycota</taxon>
        <taxon>Pezizomycotina</taxon>
        <taxon>Sordariomycetes</taxon>
        <taxon>Xylariomycetidae</taxon>
        <taxon>Amphisphaeriales</taxon>
        <taxon>Pseudomassariaceae</taxon>
        <taxon>Pseudomassariella</taxon>
    </lineage>
</organism>
<keyword evidence="3" id="KW-1185">Reference proteome</keyword>
<dbReference type="InParanoid" id="A0A1Y2E6U7"/>
<gene>
    <name evidence="2" type="ORF">BCR38DRAFT_407026</name>
</gene>
<name>A0A1Y2E6U7_9PEZI</name>
<reference evidence="2 3" key="1">
    <citation type="submission" date="2016-07" db="EMBL/GenBank/DDBJ databases">
        <title>Pervasive Adenine N6-methylation of Active Genes in Fungi.</title>
        <authorList>
            <consortium name="DOE Joint Genome Institute"/>
            <person name="Mondo S.J."/>
            <person name="Dannebaum R.O."/>
            <person name="Kuo R.C."/>
            <person name="Labutti K."/>
            <person name="Haridas S."/>
            <person name="Kuo A."/>
            <person name="Salamov A."/>
            <person name="Ahrendt S.R."/>
            <person name="Lipzen A."/>
            <person name="Sullivan W."/>
            <person name="Andreopoulos W.B."/>
            <person name="Clum A."/>
            <person name="Lindquist E."/>
            <person name="Daum C."/>
            <person name="Ramamoorthy G.K."/>
            <person name="Gryganskyi A."/>
            <person name="Culley D."/>
            <person name="Magnuson J.K."/>
            <person name="James T.Y."/>
            <person name="O'Malley M.A."/>
            <person name="Stajich J.E."/>
            <person name="Spatafora J.W."/>
            <person name="Visel A."/>
            <person name="Grigoriev I.V."/>
        </authorList>
    </citation>
    <scope>NUCLEOTIDE SEQUENCE [LARGE SCALE GENOMIC DNA]</scope>
    <source>
        <strain evidence="2 3">CBS 129021</strain>
    </source>
</reference>
<dbReference type="AlphaFoldDB" id="A0A1Y2E6U7"/>
<dbReference type="Proteomes" id="UP000193689">
    <property type="component" value="Unassembled WGS sequence"/>
</dbReference>
<evidence type="ECO:0000313" key="2">
    <source>
        <dbReference type="EMBL" id="ORY67006.1"/>
    </source>
</evidence>
<dbReference type="GeneID" id="63774336"/>